<feature type="transmembrane region" description="Helical" evidence="1">
    <location>
        <begin position="310"/>
        <end position="329"/>
    </location>
</feature>
<dbReference type="Pfam" id="PF04332">
    <property type="entry name" value="DUF475"/>
    <property type="match status" value="1"/>
</dbReference>
<keyword evidence="1" id="KW-0472">Membrane</keyword>
<dbReference type="InterPro" id="IPR007427">
    <property type="entry name" value="DUF475"/>
</dbReference>
<feature type="transmembrane region" description="Helical" evidence="1">
    <location>
        <begin position="35"/>
        <end position="53"/>
    </location>
</feature>
<dbReference type="PANTHER" id="PTHR30238:SF4">
    <property type="entry name" value="SLL1022 PROTEIN"/>
    <property type="match status" value="1"/>
</dbReference>
<evidence type="ECO:0000256" key="1">
    <source>
        <dbReference type="SAM" id="Phobius"/>
    </source>
</evidence>
<feature type="transmembrane region" description="Helical" evidence="1">
    <location>
        <begin position="264"/>
        <end position="289"/>
    </location>
</feature>
<protein>
    <recommendedName>
        <fullName evidence="4">DUF475 domain-containing protein</fullName>
    </recommendedName>
</protein>
<feature type="transmembrane region" description="Helical" evidence="1">
    <location>
        <begin position="128"/>
        <end position="145"/>
    </location>
</feature>
<evidence type="ECO:0000313" key="3">
    <source>
        <dbReference type="Proteomes" id="UP000294963"/>
    </source>
</evidence>
<feature type="transmembrane region" description="Helical" evidence="1">
    <location>
        <begin position="165"/>
        <end position="186"/>
    </location>
</feature>
<dbReference type="NCBIfam" id="NF010613">
    <property type="entry name" value="PRK14013.1-3"/>
    <property type="match status" value="1"/>
</dbReference>
<dbReference type="Proteomes" id="UP000294963">
    <property type="component" value="Unassembled WGS sequence"/>
</dbReference>
<feature type="transmembrane region" description="Helical" evidence="1">
    <location>
        <begin position="73"/>
        <end position="99"/>
    </location>
</feature>
<evidence type="ECO:0008006" key="4">
    <source>
        <dbReference type="Google" id="ProtNLM"/>
    </source>
</evidence>
<sequence>MKHFRFSIFFTIFCLGVSAYWGYTHGVNAGISTMFKALAVTAILAVMEVSLSFDNAVVNASVLKHWDKFWRTLFLTVGIIVAVFGMRLVFPLLIVGITADMGMIEVAKLALNNPVEYSAKLMAHHAEIAAFGGLFLLLVFLNFLFDDEKDTHWFHWLEVRLAKLANVQAMSIFIALVALIVMAMNVPEISRLAVTMAGIWGIVVYVGVQVIGHLLEGSSSDDEEDEQANTAGATSSTKSNIVKAGIGGFLYLEVLDASFSFDGVIGAFAITSDVVIIMLGLAIGAMFVRSMTIYLVEKGTLDAYVYLEHGAHYAIGALALIMLGSGTGLHVPEVVTGLIGVAFIAWAVVSSIAYSKKQQDHDANHVN</sequence>
<feature type="transmembrane region" description="Helical" evidence="1">
    <location>
        <begin position="335"/>
        <end position="354"/>
    </location>
</feature>
<dbReference type="PANTHER" id="PTHR30238">
    <property type="entry name" value="MEMBRANE BOUND PREDICTED REDOX MODULATOR"/>
    <property type="match status" value="1"/>
</dbReference>
<gene>
    <name evidence="2" type="ORF">EC844_11357</name>
</gene>
<reference evidence="2 3" key="1">
    <citation type="submission" date="2019-03" db="EMBL/GenBank/DDBJ databases">
        <title>Genomic analyses of the natural microbiome of Caenorhabditis elegans.</title>
        <authorList>
            <person name="Samuel B."/>
        </authorList>
    </citation>
    <scope>NUCLEOTIDE SEQUENCE [LARGE SCALE GENOMIC DNA]</scope>
    <source>
        <strain evidence="2 3">JUb89</strain>
    </source>
</reference>
<dbReference type="NCBIfam" id="NF010614">
    <property type="entry name" value="PRK14013.1-4"/>
    <property type="match status" value="1"/>
</dbReference>
<dbReference type="AlphaFoldDB" id="A0A4R1XQB5"/>
<dbReference type="EMBL" id="SLVJ01000013">
    <property type="protein sequence ID" value="TCM66457.1"/>
    <property type="molecule type" value="Genomic_DNA"/>
</dbReference>
<organism evidence="2 3">
    <name type="scientific">Acinetobacter calcoaceticus</name>
    <dbReference type="NCBI Taxonomy" id="471"/>
    <lineage>
        <taxon>Bacteria</taxon>
        <taxon>Pseudomonadati</taxon>
        <taxon>Pseudomonadota</taxon>
        <taxon>Gammaproteobacteria</taxon>
        <taxon>Moraxellales</taxon>
        <taxon>Moraxellaceae</taxon>
        <taxon>Acinetobacter</taxon>
        <taxon>Acinetobacter calcoaceticus/baumannii complex</taxon>
    </lineage>
</organism>
<keyword evidence="1" id="KW-0812">Transmembrane</keyword>
<comment type="caution">
    <text evidence="2">The sequence shown here is derived from an EMBL/GenBank/DDBJ whole genome shotgun (WGS) entry which is preliminary data.</text>
</comment>
<feature type="transmembrane region" description="Helical" evidence="1">
    <location>
        <begin position="6"/>
        <end position="23"/>
    </location>
</feature>
<name>A0A4R1XQB5_ACICA</name>
<proteinExistence type="predicted"/>
<keyword evidence="3" id="KW-1185">Reference proteome</keyword>
<keyword evidence="1" id="KW-1133">Transmembrane helix</keyword>
<evidence type="ECO:0000313" key="2">
    <source>
        <dbReference type="EMBL" id="TCM66457.1"/>
    </source>
</evidence>
<feature type="transmembrane region" description="Helical" evidence="1">
    <location>
        <begin position="193"/>
        <end position="215"/>
    </location>
</feature>
<dbReference type="OrthoDB" id="8533002at2"/>
<accession>A0A4R1XQB5</accession>